<feature type="transmembrane region" description="Helical" evidence="6">
    <location>
        <begin position="312"/>
        <end position="334"/>
    </location>
</feature>
<dbReference type="InterPro" id="IPR041698">
    <property type="entry name" value="Methyltransf_25"/>
</dbReference>
<keyword evidence="9" id="KW-1185">Reference proteome</keyword>
<keyword evidence="1" id="KW-0597">Phosphoprotein</keyword>
<evidence type="ECO:0000256" key="6">
    <source>
        <dbReference type="SAM" id="Phobius"/>
    </source>
</evidence>
<dbReference type="GO" id="GO:0032259">
    <property type="term" value="P:methylation"/>
    <property type="evidence" value="ECO:0007669"/>
    <property type="project" value="UniProtKB-KW"/>
</dbReference>
<evidence type="ECO:0000313" key="8">
    <source>
        <dbReference type="EMBL" id="SPM34003.1"/>
    </source>
</evidence>
<dbReference type="InterPro" id="IPR029063">
    <property type="entry name" value="SAM-dependent_MTases_sf"/>
</dbReference>
<dbReference type="Pfam" id="PF13649">
    <property type="entry name" value="Methyltransf_25"/>
    <property type="match status" value="1"/>
</dbReference>
<dbReference type="SUPFAM" id="SSF53335">
    <property type="entry name" value="S-adenosyl-L-methionine-dependent methyltransferases"/>
    <property type="match status" value="1"/>
</dbReference>
<dbReference type="STRING" id="1841860.GCA_900157375_01815"/>
<evidence type="ECO:0000259" key="7">
    <source>
        <dbReference type="Pfam" id="PF13649"/>
    </source>
</evidence>
<evidence type="ECO:0000256" key="3">
    <source>
        <dbReference type="ARBA" id="ARBA00022679"/>
    </source>
</evidence>
<sequence>MSEPNRDWDAAYREEAPPPWSIGRPQPELAELIDQGTVRSDVLDSGCGHAALALVLAERGHTVVGLDASPTAIEAATAEAAERGLTTATFAQADVTDFDGYDGRFSTILDSGLFHALPPERRQDYLRSIFRAAAPGASLHILAFAAGALGDGGPRGFTENELRQEVSTLWEIDELRPAKVYGNSSALDADVPGVERDDEGHFMAPGFLLTAHKPELAAKVFDDEKARRPDPAPRRTLTIVACIIFAIASLGLAFMASIDLYLTGFPDSHFTDYDRAAKAPKRLLMWAEWGFVLVFLGLAFAPMRTRTRAIRLIIAVVVLVTVVVVQRVGVPWYFMTHLGLDNGIGG</sequence>
<proteinExistence type="predicted"/>
<protein>
    <submittedName>
        <fullName evidence="8">Mycobacterium rhizamassiliense ORFan</fullName>
    </submittedName>
</protein>
<dbReference type="Proteomes" id="UP000240988">
    <property type="component" value="Unassembled WGS sequence"/>
</dbReference>
<keyword evidence="2" id="KW-0489">Methyltransferase</keyword>
<gene>
    <name evidence="8" type="ORF">MRAB57_1813</name>
</gene>
<dbReference type="PROSITE" id="PS51585">
    <property type="entry name" value="SAM_MT_TPMT"/>
    <property type="match status" value="1"/>
</dbReference>
<evidence type="ECO:0000256" key="4">
    <source>
        <dbReference type="ARBA" id="ARBA00022691"/>
    </source>
</evidence>
<evidence type="ECO:0000256" key="1">
    <source>
        <dbReference type="ARBA" id="ARBA00022553"/>
    </source>
</evidence>
<dbReference type="OrthoDB" id="3825914at2"/>
<feature type="region of interest" description="Disordered" evidence="5">
    <location>
        <begin position="1"/>
        <end position="24"/>
    </location>
</feature>
<evidence type="ECO:0000256" key="2">
    <source>
        <dbReference type="ARBA" id="ARBA00022603"/>
    </source>
</evidence>
<feature type="domain" description="Methyltransferase" evidence="7">
    <location>
        <begin position="42"/>
        <end position="136"/>
    </location>
</feature>
<feature type="transmembrane region" description="Helical" evidence="6">
    <location>
        <begin position="283"/>
        <end position="300"/>
    </location>
</feature>
<feature type="compositionally biased region" description="Basic and acidic residues" evidence="5">
    <location>
        <begin position="1"/>
        <end position="16"/>
    </location>
</feature>
<dbReference type="PANTHER" id="PTHR32183">
    <property type="match status" value="1"/>
</dbReference>
<name>A0A2U3NRD2_9MYCO</name>
<organism evidence="8 9">
    <name type="scientific">Mycobacterium rhizamassiliense</name>
    <dbReference type="NCBI Taxonomy" id="1841860"/>
    <lineage>
        <taxon>Bacteria</taxon>
        <taxon>Bacillati</taxon>
        <taxon>Actinomycetota</taxon>
        <taxon>Actinomycetes</taxon>
        <taxon>Mycobacteriales</taxon>
        <taxon>Mycobacteriaceae</taxon>
        <taxon>Mycobacterium</taxon>
    </lineage>
</organism>
<keyword evidence="6" id="KW-0812">Transmembrane</keyword>
<feature type="transmembrane region" description="Helical" evidence="6">
    <location>
        <begin position="237"/>
        <end position="263"/>
    </location>
</feature>
<dbReference type="EMBL" id="FUFA01000004">
    <property type="protein sequence ID" value="SPM34003.1"/>
    <property type="molecule type" value="Genomic_DNA"/>
</dbReference>
<keyword evidence="3" id="KW-0808">Transferase</keyword>
<evidence type="ECO:0000256" key="5">
    <source>
        <dbReference type="SAM" id="MobiDB-lite"/>
    </source>
</evidence>
<dbReference type="GO" id="GO:0008757">
    <property type="term" value="F:S-adenosylmethionine-dependent methyltransferase activity"/>
    <property type="evidence" value="ECO:0007669"/>
    <property type="project" value="InterPro"/>
</dbReference>
<evidence type="ECO:0000313" key="9">
    <source>
        <dbReference type="Proteomes" id="UP000240988"/>
    </source>
</evidence>
<dbReference type="InterPro" id="IPR008854">
    <property type="entry name" value="TPMT"/>
</dbReference>
<dbReference type="PANTHER" id="PTHR32183:SF6">
    <property type="entry name" value="CYSTEINE SULFINATE DESULFINASE_CYSTEINE DESULFURASE AND RELATED ENZYMES"/>
    <property type="match status" value="1"/>
</dbReference>
<keyword evidence="6" id="KW-0472">Membrane</keyword>
<dbReference type="CDD" id="cd02440">
    <property type="entry name" value="AdoMet_MTases"/>
    <property type="match status" value="1"/>
</dbReference>
<keyword evidence="4" id="KW-0949">S-adenosyl-L-methionine</keyword>
<dbReference type="AlphaFoldDB" id="A0A2U3NRD2"/>
<keyword evidence="6" id="KW-1133">Transmembrane helix</keyword>
<accession>A0A2U3NRD2</accession>
<reference evidence="8 9" key="1">
    <citation type="submission" date="2017-01" db="EMBL/GenBank/DDBJ databases">
        <authorList>
            <consortium name="Urmite Genomes"/>
        </authorList>
    </citation>
    <scope>NUCLEOTIDE SEQUENCE [LARGE SCALE GENOMIC DNA]</scope>
    <source>
        <strain evidence="8 9">AB57</strain>
    </source>
</reference>
<dbReference type="Gene3D" id="3.40.50.150">
    <property type="entry name" value="Vaccinia Virus protein VP39"/>
    <property type="match status" value="1"/>
</dbReference>